<dbReference type="EMBL" id="PEOG01000034">
    <property type="protein sequence ID" value="PIM52612.1"/>
    <property type="molecule type" value="Genomic_DNA"/>
</dbReference>
<proteinExistence type="predicted"/>
<accession>A0A2G9C8E3</accession>
<protein>
    <submittedName>
        <fullName evidence="1">Uncharacterized protein</fullName>
    </submittedName>
</protein>
<evidence type="ECO:0000313" key="2">
    <source>
        <dbReference type="Proteomes" id="UP000231501"/>
    </source>
</evidence>
<dbReference type="AlphaFoldDB" id="A0A2G9C8E3"/>
<evidence type="ECO:0000313" key="1">
    <source>
        <dbReference type="EMBL" id="PIM52612.1"/>
    </source>
</evidence>
<comment type="caution">
    <text evidence="1">The sequence shown here is derived from an EMBL/GenBank/DDBJ whole genome shotgun (WGS) entry which is preliminary data.</text>
</comment>
<dbReference type="Proteomes" id="UP000231501">
    <property type="component" value="Unassembled WGS sequence"/>
</dbReference>
<organism evidence="1 2">
    <name type="scientific">Roseateles chitinivorans</name>
    <dbReference type="NCBI Taxonomy" id="2917965"/>
    <lineage>
        <taxon>Bacteria</taxon>
        <taxon>Pseudomonadati</taxon>
        <taxon>Pseudomonadota</taxon>
        <taxon>Betaproteobacteria</taxon>
        <taxon>Burkholderiales</taxon>
        <taxon>Sphaerotilaceae</taxon>
        <taxon>Roseateles</taxon>
    </lineage>
</organism>
<reference evidence="1 2" key="1">
    <citation type="submission" date="2017-11" db="EMBL/GenBank/DDBJ databases">
        <title>Draft genome sequence of Mitsuaria sp. HWN-4.</title>
        <authorList>
            <person name="Gundlapally S.R."/>
        </authorList>
    </citation>
    <scope>NUCLEOTIDE SEQUENCE [LARGE SCALE GENOMIC DNA]</scope>
    <source>
        <strain evidence="1 2">HWN-4</strain>
    </source>
</reference>
<gene>
    <name evidence="1" type="ORF">CS062_13745</name>
</gene>
<name>A0A2G9C8E3_9BURK</name>
<sequence length="67" mass="7465">MPADVPPFPTTDAEIDADDLDSVYGQLVKGVGHEYVNDRNVDELARRAEEDGHPILATELREWKSPC</sequence>
<keyword evidence="2" id="KW-1185">Reference proteome</keyword>